<dbReference type="CDD" id="cd01948">
    <property type="entry name" value="EAL"/>
    <property type="match status" value="1"/>
</dbReference>
<dbReference type="SUPFAM" id="SSF141868">
    <property type="entry name" value="EAL domain-like"/>
    <property type="match status" value="1"/>
</dbReference>
<dbReference type="SUPFAM" id="SSF52172">
    <property type="entry name" value="CheY-like"/>
    <property type="match status" value="1"/>
</dbReference>
<evidence type="ECO:0000259" key="3">
    <source>
        <dbReference type="PROSITE" id="PS50110"/>
    </source>
</evidence>
<dbReference type="CDD" id="cd19920">
    <property type="entry name" value="REC_PA4781-like"/>
    <property type="match status" value="1"/>
</dbReference>
<feature type="domain" description="Response regulatory" evidence="3">
    <location>
        <begin position="11"/>
        <end position="127"/>
    </location>
</feature>
<proteinExistence type="predicted"/>
<feature type="coiled-coil region" evidence="2">
    <location>
        <begin position="129"/>
        <end position="178"/>
    </location>
</feature>
<dbReference type="Gene3D" id="3.20.20.450">
    <property type="entry name" value="EAL domain"/>
    <property type="match status" value="1"/>
</dbReference>
<dbReference type="Pfam" id="PF00072">
    <property type="entry name" value="Response_reg"/>
    <property type="match status" value="1"/>
</dbReference>
<comment type="caution">
    <text evidence="6">The sequence shown here is derived from an EMBL/GenBank/DDBJ whole genome shotgun (WGS) entry which is preliminary data.</text>
</comment>
<feature type="domain" description="GGDEF" evidence="5">
    <location>
        <begin position="210"/>
        <end position="343"/>
    </location>
</feature>
<dbReference type="InterPro" id="IPR043128">
    <property type="entry name" value="Rev_trsase/Diguanyl_cyclase"/>
</dbReference>
<keyword evidence="1" id="KW-0597">Phosphoprotein</keyword>
<keyword evidence="7" id="KW-1185">Reference proteome</keyword>
<feature type="modified residue" description="4-aspartylphosphate" evidence="1">
    <location>
        <position position="60"/>
    </location>
</feature>
<dbReference type="PROSITE" id="PS50887">
    <property type="entry name" value="GGDEF"/>
    <property type="match status" value="1"/>
</dbReference>
<organism evidence="6 7">
    <name type="scientific">Waterburya agarophytonicola KI4</name>
    <dbReference type="NCBI Taxonomy" id="2874699"/>
    <lineage>
        <taxon>Bacteria</taxon>
        <taxon>Bacillati</taxon>
        <taxon>Cyanobacteriota</taxon>
        <taxon>Cyanophyceae</taxon>
        <taxon>Pleurocapsales</taxon>
        <taxon>Hyellaceae</taxon>
        <taxon>Waterburya</taxon>
        <taxon>Waterburya agarophytonicola</taxon>
    </lineage>
</organism>
<dbReference type="Pfam" id="PF00990">
    <property type="entry name" value="GGDEF"/>
    <property type="match status" value="1"/>
</dbReference>
<dbReference type="InterPro" id="IPR001789">
    <property type="entry name" value="Sig_transdc_resp-reg_receiver"/>
</dbReference>
<dbReference type="SMART" id="SM00267">
    <property type="entry name" value="GGDEF"/>
    <property type="match status" value="1"/>
</dbReference>
<name>A0A964FG06_9CYAN</name>
<evidence type="ECO:0000313" key="7">
    <source>
        <dbReference type="Proteomes" id="UP000729733"/>
    </source>
</evidence>
<dbReference type="GO" id="GO:0071111">
    <property type="term" value="F:cyclic-guanylate-specific phosphodiesterase activity"/>
    <property type="evidence" value="ECO:0007669"/>
    <property type="project" value="InterPro"/>
</dbReference>
<dbReference type="InterPro" id="IPR050706">
    <property type="entry name" value="Cyclic-di-GMP_PDE-like"/>
</dbReference>
<dbReference type="InterPro" id="IPR001633">
    <property type="entry name" value="EAL_dom"/>
</dbReference>
<dbReference type="InterPro" id="IPR000160">
    <property type="entry name" value="GGDEF_dom"/>
</dbReference>
<evidence type="ECO:0000256" key="2">
    <source>
        <dbReference type="SAM" id="Coils"/>
    </source>
</evidence>
<dbReference type="SMART" id="SM00448">
    <property type="entry name" value="REC"/>
    <property type="match status" value="1"/>
</dbReference>
<dbReference type="PANTHER" id="PTHR33121:SF70">
    <property type="entry name" value="SIGNALING PROTEIN YKOW"/>
    <property type="match status" value="1"/>
</dbReference>
<evidence type="ECO:0000259" key="4">
    <source>
        <dbReference type="PROSITE" id="PS50883"/>
    </source>
</evidence>
<reference evidence="6" key="1">
    <citation type="journal article" date="2021" name="Antonie Van Leeuwenhoek">
        <title>Draft genome and description of Waterburya agarophytonicola gen. nov. sp. nov. (Pleurocapsales, Cyanobacteria): a seaweed symbiont.</title>
        <authorList>
            <person name="Bonthond G."/>
            <person name="Shalygin S."/>
            <person name="Bayer T."/>
            <person name="Weinberger F."/>
        </authorList>
    </citation>
    <scope>NUCLEOTIDE SEQUENCE</scope>
    <source>
        <strain evidence="6">KI4</strain>
    </source>
</reference>
<dbReference type="NCBIfam" id="TIGR00254">
    <property type="entry name" value="GGDEF"/>
    <property type="match status" value="1"/>
</dbReference>
<dbReference type="SUPFAM" id="SSF55073">
    <property type="entry name" value="Nucleotide cyclase"/>
    <property type="match status" value="1"/>
</dbReference>
<accession>A0A964FG06</accession>
<dbReference type="InterPro" id="IPR011006">
    <property type="entry name" value="CheY-like_superfamily"/>
</dbReference>
<dbReference type="InterPro" id="IPR035919">
    <property type="entry name" value="EAL_sf"/>
</dbReference>
<dbReference type="PANTHER" id="PTHR33121">
    <property type="entry name" value="CYCLIC DI-GMP PHOSPHODIESTERASE PDEF"/>
    <property type="match status" value="1"/>
</dbReference>
<protein>
    <submittedName>
        <fullName evidence="6">EAL domain-containing protein</fullName>
    </submittedName>
</protein>
<dbReference type="AlphaFoldDB" id="A0A964FG06"/>
<sequence length="627" mass="71580">MNTQVEKSQGNILIVDDTPDNLDLLAAILKKRGYQTQCVDNGAEAIEVAQSQWAELILLDIQMPEMDGYEVCQQLKADALTKEIPVIFISALNNFTDKKKAFKVGGIDYINKPFEIKEVVVRVANQIAIAKSKRQIVELNNQLEQKVQERTADLEKSNQQLKDEINRRQQAQDRLLKMALNDPITGYANRNSFISRLKKALRDTEVIPSYFFAVILLECDRFRNIKRTLSHIDSNQLLMAIAHTIDSCLPETALLSRLEGEEFGIFLDSISDVKDVVAMVRAIQEKFNQPLIIKQCKILVNINAGIVIGNQDYRDPDRLFNDADIAMQQAKEQDGDRILVFQPDMYIQLQEDVESSKHEIALKQAIKRQEFVNHYLPSISLKDHSAVELEALVRWHSPKKGIVLPVDFIDRAEAMGLMNAIGNLVLKQACQDLQKWHQNHQDWNDLSICINLSAKQLFHQSLIPKVDMILRKIKIQGRHIKFDISETVALENPKMTLQVLQQLKKRQIRLCLDNFGSGYSSLTCLHQFPFDEIKIDRSVIANIAQANLNLENEKYATLLLEQIINIAHQMNMLVSATGIENSYQLNLLKNLGCDRGQGYFISKLLKPESVEKFLLWSTDNIHDLKTI</sequence>
<evidence type="ECO:0000259" key="5">
    <source>
        <dbReference type="PROSITE" id="PS50887"/>
    </source>
</evidence>
<gene>
    <name evidence="6" type="ORF">I4641_03555</name>
</gene>
<evidence type="ECO:0000256" key="1">
    <source>
        <dbReference type="PROSITE-ProRule" id="PRU00169"/>
    </source>
</evidence>
<keyword evidence="2" id="KW-0175">Coiled coil</keyword>
<feature type="domain" description="EAL" evidence="4">
    <location>
        <begin position="355"/>
        <end position="618"/>
    </location>
</feature>
<dbReference type="RefSeq" id="WP_229639089.1">
    <property type="nucleotide sequence ID" value="NZ_JADWDC010000006.1"/>
</dbReference>
<dbReference type="Gene3D" id="3.40.50.2300">
    <property type="match status" value="1"/>
</dbReference>
<dbReference type="CDD" id="cd01949">
    <property type="entry name" value="GGDEF"/>
    <property type="match status" value="1"/>
</dbReference>
<dbReference type="Pfam" id="PF00563">
    <property type="entry name" value="EAL"/>
    <property type="match status" value="1"/>
</dbReference>
<dbReference type="SMART" id="SM00052">
    <property type="entry name" value="EAL"/>
    <property type="match status" value="1"/>
</dbReference>
<dbReference type="EMBL" id="JADWDC010000006">
    <property type="protein sequence ID" value="MCC0176054.1"/>
    <property type="molecule type" value="Genomic_DNA"/>
</dbReference>
<dbReference type="PROSITE" id="PS50110">
    <property type="entry name" value="RESPONSE_REGULATORY"/>
    <property type="match status" value="1"/>
</dbReference>
<dbReference type="Gene3D" id="3.30.70.270">
    <property type="match status" value="1"/>
</dbReference>
<evidence type="ECO:0000313" key="6">
    <source>
        <dbReference type="EMBL" id="MCC0176054.1"/>
    </source>
</evidence>
<dbReference type="InterPro" id="IPR029787">
    <property type="entry name" value="Nucleotide_cyclase"/>
</dbReference>
<dbReference type="PROSITE" id="PS50883">
    <property type="entry name" value="EAL"/>
    <property type="match status" value="1"/>
</dbReference>
<dbReference type="GO" id="GO:0000160">
    <property type="term" value="P:phosphorelay signal transduction system"/>
    <property type="evidence" value="ECO:0007669"/>
    <property type="project" value="InterPro"/>
</dbReference>
<dbReference type="Proteomes" id="UP000729733">
    <property type="component" value="Unassembled WGS sequence"/>
</dbReference>